<protein>
    <submittedName>
        <fullName evidence="1">Uncharacterized protein</fullName>
    </submittedName>
</protein>
<organism evidence="1 2">
    <name type="scientific">Burkholderia phage Milagro</name>
    <dbReference type="NCBI Taxonomy" id="2924901"/>
    <lineage>
        <taxon>Viruses</taxon>
        <taxon>Duplodnaviria</taxon>
        <taxon>Heunggongvirae</taxon>
        <taxon>Uroviricota</taxon>
        <taxon>Caudoviricetes</taxon>
        <taxon>Peduoviridae</taxon>
        <taxon>Kayeltresvirus</taxon>
        <taxon>Kayeltresvirus milagro</taxon>
    </lineage>
</organism>
<name>A0AAE9GC37_9CAUD</name>
<proteinExistence type="predicted"/>
<dbReference type="Proteomes" id="UP000831591">
    <property type="component" value="Segment"/>
</dbReference>
<dbReference type="EMBL" id="OM638609">
    <property type="protein sequence ID" value="UNY41771.1"/>
    <property type="molecule type" value="Genomic_DNA"/>
</dbReference>
<reference evidence="1" key="1">
    <citation type="submission" date="2022-02" db="EMBL/GenBank/DDBJ databases">
        <title>Burkholderia cenocepacia phage Milagro.</title>
        <authorList>
            <person name="Le T."/>
            <person name="Yao G."/>
            <person name="Liu M."/>
            <person name="Gonzalez C."/>
        </authorList>
    </citation>
    <scope>NUCLEOTIDE SEQUENCE</scope>
</reference>
<accession>A0AAE9GC37</accession>
<evidence type="ECO:0000313" key="2">
    <source>
        <dbReference type="Proteomes" id="UP000831591"/>
    </source>
</evidence>
<sequence length="50" mass="5505">MGGAVDAEFVFHGTSLKHFRCHPIFCPPIAQSSASCHKRGLRMARVLLSH</sequence>
<evidence type="ECO:0000313" key="1">
    <source>
        <dbReference type="EMBL" id="UNY41771.1"/>
    </source>
</evidence>
<keyword evidence="2" id="KW-1185">Reference proteome</keyword>
<gene>
    <name evidence="1" type="ORF">CPT_Milagro_052</name>
</gene>